<feature type="binding site" evidence="17">
    <location>
        <position position="466"/>
    </location>
    <ligand>
        <name>AMP</name>
        <dbReference type="ChEBI" id="CHEBI:456215"/>
    </ligand>
</feature>
<dbReference type="InterPro" id="IPR000631">
    <property type="entry name" value="CARKD"/>
</dbReference>
<evidence type="ECO:0000256" key="9">
    <source>
        <dbReference type="ARBA" id="ARBA00022958"/>
    </source>
</evidence>
<dbReference type="Gene3D" id="3.40.50.10260">
    <property type="entry name" value="YjeF N-terminal domain"/>
    <property type="match status" value="1"/>
</dbReference>
<dbReference type="GO" id="GO:0005524">
    <property type="term" value="F:ATP binding"/>
    <property type="evidence" value="ECO:0007669"/>
    <property type="project" value="UniProtKB-UniRule"/>
</dbReference>
<comment type="similarity">
    <text evidence="3 19">In the N-terminal section; belongs to the NnrE/AIBP family.</text>
</comment>
<dbReference type="HAMAP" id="MF_01966">
    <property type="entry name" value="NADHX_epimerase"/>
    <property type="match status" value="1"/>
</dbReference>
<comment type="cofactor">
    <cofactor evidence="18 19">
        <name>K(+)</name>
        <dbReference type="ChEBI" id="CHEBI:29103"/>
    </cofactor>
    <text evidence="18 19">Binds 1 potassium ion per subunit.</text>
</comment>
<evidence type="ECO:0000256" key="15">
    <source>
        <dbReference type="ARBA" id="ARBA00048238"/>
    </source>
</evidence>
<comment type="caution">
    <text evidence="18">Lacks conserved residue(s) required for the propagation of feature annotation.</text>
</comment>
<feature type="binding site" evidence="17">
    <location>
        <position position="274"/>
    </location>
    <ligand>
        <name>(6S)-NADPHX</name>
        <dbReference type="ChEBI" id="CHEBI:64076"/>
    </ligand>
</feature>
<comment type="caution">
    <text evidence="22">The sequence shown here is derived from an EMBL/GenBank/DDBJ whole genome shotgun (WGS) entry which is preliminary data.</text>
</comment>
<dbReference type="RefSeq" id="WP_181363083.1">
    <property type="nucleotide sequence ID" value="NZ_MPDK01000022.1"/>
</dbReference>
<comment type="catalytic activity">
    <reaction evidence="15 17 19">
        <text>(6S)-NADHX + ADP = AMP + phosphate + NADH + H(+)</text>
        <dbReference type="Rhea" id="RHEA:32223"/>
        <dbReference type="ChEBI" id="CHEBI:15378"/>
        <dbReference type="ChEBI" id="CHEBI:43474"/>
        <dbReference type="ChEBI" id="CHEBI:57945"/>
        <dbReference type="ChEBI" id="CHEBI:64074"/>
        <dbReference type="ChEBI" id="CHEBI:456215"/>
        <dbReference type="ChEBI" id="CHEBI:456216"/>
        <dbReference type="EC" id="4.2.1.136"/>
    </reaction>
</comment>
<dbReference type="GO" id="GO:0046496">
    <property type="term" value="P:nicotinamide nucleotide metabolic process"/>
    <property type="evidence" value="ECO:0007669"/>
    <property type="project" value="UniProtKB-UniRule"/>
</dbReference>
<dbReference type="InterPro" id="IPR036652">
    <property type="entry name" value="YjeF_N_dom_sf"/>
</dbReference>
<comment type="similarity">
    <text evidence="18">Belongs to the NnrE/AIBP family.</text>
</comment>
<feature type="binding site" evidence="18">
    <location>
        <begin position="76"/>
        <end position="80"/>
    </location>
    <ligand>
        <name>(6S)-NADPHX</name>
        <dbReference type="ChEBI" id="CHEBI:64076"/>
    </ligand>
</feature>
<feature type="binding site" evidence="18">
    <location>
        <position position="175"/>
    </location>
    <ligand>
        <name>K(+)</name>
        <dbReference type="ChEBI" id="CHEBI:29103"/>
    </ligand>
</feature>
<evidence type="ECO:0000256" key="10">
    <source>
        <dbReference type="ARBA" id="ARBA00023027"/>
    </source>
</evidence>
<comment type="function">
    <text evidence="14 19">Bifunctional enzyme that catalyzes the epimerization of the S- and R-forms of NAD(P)HX and the dehydration of the S-form of NAD(P)HX at the expense of ADP, which is converted to AMP. This allows the repair of both epimers of NAD(P)HX, a damaged form of NAD(P)H that is a result of enzymatic or heat-dependent hydration.</text>
</comment>
<accession>A0A2U3D6P6</accession>
<feature type="binding site" evidence="18">
    <location>
        <position position="77"/>
    </location>
    <ligand>
        <name>K(+)</name>
        <dbReference type="ChEBI" id="CHEBI:29103"/>
    </ligand>
</feature>
<evidence type="ECO:0000256" key="1">
    <source>
        <dbReference type="ARBA" id="ARBA00000013"/>
    </source>
</evidence>
<keyword evidence="23" id="KW-1185">Reference proteome</keyword>
<keyword evidence="9 18" id="KW-0630">Potassium</keyword>
<evidence type="ECO:0000259" key="21">
    <source>
        <dbReference type="PROSITE" id="PS51385"/>
    </source>
</evidence>
<dbReference type="InterPro" id="IPR017953">
    <property type="entry name" value="Carbohydrate_kinase_pred_CS"/>
</dbReference>
<dbReference type="InterPro" id="IPR029056">
    <property type="entry name" value="Ribokinase-like"/>
</dbReference>
<evidence type="ECO:0000313" key="22">
    <source>
        <dbReference type="EMBL" id="PWI56955.1"/>
    </source>
</evidence>
<evidence type="ECO:0000256" key="18">
    <source>
        <dbReference type="HAMAP-Rule" id="MF_01966"/>
    </source>
</evidence>
<keyword evidence="7 17" id="KW-0067">ATP-binding</keyword>
<dbReference type="CDD" id="cd01171">
    <property type="entry name" value="YXKO-related"/>
    <property type="match status" value="1"/>
</dbReference>
<dbReference type="EC" id="4.2.1.136" evidence="19"/>
<dbReference type="PANTHER" id="PTHR12592:SF0">
    <property type="entry name" value="ATP-DEPENDENT (S)-NAD(P)H-HYDRATE DEHYDRATASE"/>
    <property type="match status" value="1"/>
</dbReference>
<comment type="catalytic activity">
    <reaction evidence="1 18 19">
        <text>(6R)-NADHX = (6S)-NADHX</text>
        <dbReference type="Rhea" id="RHEA:32215"/>
        <dbReference type="ChEBI" id="CHEBI:64074"/>
        <dbReference type="ChEBI" id="CHEBI:64075"/>
        <dbReference type="EC" id="5.1.99.6"/>
    </reaction>
</comment>
<evidence type="ECO:0000256" key="19">
    <source>
        <dbReference type="PIRNR" id="PIRNR017184"/>
    </source>
</evidence>
<keyword evidence="13" id="KW-0511">Multifunctional enzyme</keyword>
<comment type="cofactor">
    <cofactor evidence="17">
        <name>Mg(2+)</name>
        <dbReference type="ChEBI" id="CHEBI:18420"/>
    </cofactor>
</comment>
<feature type="domain" description="YjeF C-terminal" evidence="20">
    <location>
        <begin position="239"/>
        <end position="527"/>
    </location>
</feature>
<comment type="similarity">
    <text evidence="4 19">In the C-terminal section; belongs to the NnrD/CARKD family.</text>
</comment>
<feature type="domain" description="YjeF N-terminal" evidence="21">
    <location>
        <begin position="9"/>
        <end position="229"/>
    </location>
</feature>
<name>A0A2U3D6P6_SULT2</name>
<comment type="subunit">
    <text evidence="17">Homotetramer.</text>
</comment>
<keyword evidence="10 17" id="KW-0520">NAD</keyword>
<dbReference type="EMBL" id="MPDK01000022">
    <property type="protein sequence ID" value="PWI56955.1"/>
    <property type="molecule type" value="Genomic_DNA"/>
</dbReference>
<evidence type="ECO:0000256" key="7">
    <source>
        <dbReference type="ARBA" id="ARBA00022840"/>
    </source>
</evidence>
<evidence type="ECO:0000256" key="11">
    <source>
        <dbReference type="ARBA" id="ARBA00023235"/>
    </source>
</evidence>
<comment type="catalytic activity">
    <reaction evidence="16 17 19">
        <text>(6S)-NADPHX + ADP = AMP + phosphate + NADPH + H(+)</text>
        <dbReference type="Rhea" id="RHEA:32235"/>
        <dbReference type="ChEBI" id="CHEBI:15378"/>
        <dbReference type="ChEBI" id="CHEBI:43474"/>
        <dbReference type="ChEBI" id="CHEBI:57783"/>
        <dbReference type="ChEBI" id="CHEBI:64076"/>
        <dbReference type="ChEBI" id="CHEBI:456215"/>
        <dbReference type="ChEBI" id="CHEBI:456216"/>
        <dbReference type="EC" id="4.2.1.136"/>
    </reaction>
</comment>
<dbReference type="SUPFAM" id="SSF53613">
    <property type="entry name" value="Ribokinase-like"/>
    <property type="match status" value="1"/>
</dbReference>
<evidence type="ECO:0000256" key="17">
    <source>
        <dbReference type="HAMAP-Rule" id="MF_01965"/>
    </source>
</evidence>
<evidence type="ECO:0000256" key="8">
    <source>
        <dbReference type="ARBA" id="ARBA00022857"/>
    </source>
</evidence>
<dbReference type="InterPro" id="IPR004443">
    <property type="entry name" value="YjeF_N_dom"/>
</dbReference>
<keyword evidence="8 17" id="KW-0521">NADP</keyword>
<evidence type="ECO:0000256" key="16">
    <source>
        <dbReference type="ARBA" id="ARBA00049209"/>
    </source>
</evidence>
<sequence length="537" mass="57448">MLLVTSAEMQTLDELMIKKMGVPSAALMESIGLRVAQVIIDLLDGMGVHEQMGERSNATAVSSHVKRIAVVVGKGHNGADGLVAARYLHAFGYQVRVWLAAPEDELAPMTRLQFEAYLKLQGQLAAEQDDLADVDVIVDAILGNGSKLPLREPIKPLLRAIRKAERTVVAIDLPTGLDADTGQIDADCVQAAITVTCGFAKPGLYMDPGRNFVGRIVVASLALPREQAEAHGAHHYLITPDLAASRYRKRPTDSHKGTFGRVGILAGSKGMYGAARLAVEAAYRAGAGLVYYFAPTDLSAAWLTAFPVEAIIKRYPGRAGEWTKEAIDALVALFREVTTGVIGPGLGMNLRENVELLFTLANLPVTLVLDADFLSVLASLRDRGQSWFARRSFPTVITPHPKEFARLLDVSVEQVQANRLGYAKEFAVASNVVVVLKGAGTVIATPQPRIWINQTGNSGLATGGTGDVLAGMIAGLVASGYDVQDAAIVGVYVHGLAAQLACQKEQSEESLLASDLFRWLGTAFRQISRAMDISLDG</sequence>
<dbReference type="NCBIfam" id="TIGR00196">
    <property type="entry name" value="yjeF_cterm"/>
    <property type="match status" value="1"/>
</dbReference>
<evidence type="ECO:0000256" key="3">
    <source>
        <dbReference type="ARBA" id="ARBA00006001"/>
    </source>
</evidence>
<dbReference type="HAMAP" id="MF_01965">
    <property type="entry name" value="NADHX_dehydratase"/>
    <property type="match status" value="1"/>
</dbReference>
<dbReference type="Gene3D" id="3.40.1190.20">
    <property type="match status" value="1"/>
</dbReference>
<evidence type="ECO:0000313" key="23">
    <source>
        <dbReference type="Proteomes" id="UP000245380"/>
    </source>
</evidence>
<dbReference type="PANTHER" id="PTHR12592">
    <property type="entry name" value="ATP-DEPENDENT (S)-NAD(P)H-HYDRATE DEHYDRATASE FAMILY MEMBER"/>
    <property type="match status" value="1"/>
</dbReference>
<comment type="function">
    <text evidence="18">Catalyzes the epimerization of the S- and R-forms of NAD(P)HX, a damaged form of NAD(P)H that is a result of enzymatic or heat-dependent hydration. This is a prerequisite for the S-specific NAD(P)H-hydrate dehydratase to allow the repair of both epimers of NAD(P)HX.</text>
</comment>
<reference evidence="22 23" key="1">
    <citation type="submission" date="2016-11" db="EMBL/GenBank/DDBJ databases">
        <title>Comparative genomics of Acidibacillus ferroxidans species.</title>
        <authorList>
            <person name="Oliveira G."/>
            <person name="Nunes G."/>
            <person name="Oliveira R."/>
            <person name="Araujo F."/>
            <person name="Salim A."/>
            <person name="Scholte L."/>
            <person name="Morais D."/>
            <person name="Nancucheo I."/>
            <person name="Johnson D.B."/>
            <person name="Grail B."/>
            <person name="Bittencourt J."/>
            <person name="Valadares R."/>
        </authorList>
    </citation>
    <scope>NUCLEOTIDE SEQUENCE [LARGE SCALE GENOMIC DNA]</scope>
    <source>
        <strain evidence="22 23">Y002</strain>
    </source>
</reference>
<keyword evidence="5 18" id="KW-0479">Metal-binding</keyword>
<dbReference type="PIRSF" id="PIRSF017184">
    <property type="entry name" value="Nnr"/>
    <property type="match status" value="1"/>
</dbReference>
<dbReference type="GO" id="GO:0052855">
    <property type="term" value="F:ADP-dependent NAD(P)H-hydrate dehydratase activity"/>
    <property type="evidence" value="ECO:0007669"/>
    <property type="project" value="UniProtKB-UniRule"/>
</dbReference>
<dbReference type="Proteomes" id="UP000245380">
    <property type="component" value="Unassembled WGS sequence"/>
</dbReference>
<dbReference type="EC" id="5.1.99.6" evidence="19"/>
<feature type="binding site" evidence="17">
    <location>
        <begin position="437"/>
        <end position="441"/>
    </location>
    <ligand>
        <name>AMP</name>
        <dbReference type="ChEBI" id="CHEBI:456215"/>
    </ligand>
</feature>
<feature type="binding site" evidence="17">
    <location>
        <position position="345"/>
    </location>
    <ligand>
        <name>(6S)-NADPHX</name>
        <dbReference type="ChEBI" id="CHEBI:64076"/>
    </ligand>
</feature>
<feature type="binding site" evidence="18">
    <location>
        <position position="139"/>
    </location>
    <ligand>
        <name>K(+)</name>
        <dbReference type="ChEBI" id="CHEBI:29103"/>
    </ligand>
</feature>
<dbReference type="GO" id="GO:0052856">
    <property type="term" value="F:NAD(P)HX epimerase activity"/>
    <property type="evidence" value="ECO:0007669"/>
    <property type="project" value="UniProtKB-UniRule"/>
</dbReference>
<feature type="binding site" evidence="18">
    <location>
        <begin position="143"/>
        <end position="149"/>
    </location>
    <ligand>
        <name>(6S)-NADPHX</name>
        <dbReference type="ChEBI" id="CHEBI:64076"/>
    </ligand>
</feature>
<dbReference type="GO" id="GO:0046872">
    <property type="term" value="F:metal ion binding"/>
    <property type="evidence" value="ECO:0007669"/>
    <property type="project" value="UniProtKB-UniRule"/>
</dbReference>
<evidence type="ECO:0000256" key="13">
    <source>
        <dbReference type="ARBA" id="ARBA00023268"/>
    </source>
</evidence>
<dbReference type="AlphaFoldDB" id="A0A2U3D6P6"/>
<comment type="function">
    <text evidence="17">Catalyzes the dehydration of the S-form of NAD(P)HX at the expense of ADP, which is converted to AMP. Together with NAD(P)HX epimerase, which catalyzes the epimerization of the S- and R-forms, the enzyme allows the repair of both epimers of NAD(P)HX, a damaged form of NAD(P)H that is a result of enzymatic or heat-dependent hydration.</text>
</comment>
<keyword evidence="6 17" id="KW-0547">Nucleotide-binding</keyword>
<evidence type="ECO:0000259" key="20">
    <source>
        <dbReference type="PROSITE" id="PS51383"/>
    </source>
</evidence>
<dbReference type="Pfam" id="PF01256">
    <property type="entry name" value="Carb_kinase"/>
    <property type="match status" value="1"/>
</dbReference>
<comment type="similarity">
    <text evidence="17">Belongs to the NnrD/CARKD family.</text>
</comment>
<evidence type="ECO:0000256" key="5">
    <source>
        <dbReference type="ARBA" id="ARBA00022723"/>
    </source>
</evidence>
<evidence type="ECO:0000256" key="14">
    <source>
        <dbReference type="ARBA" id="ARBA00025153"/>
    </source>
</evidence>
<dbReference type="Pfam" id="PF03853">
    <property type="entry name" value="YjeF_N"/>
    <property type="match status" value="1"/>
</dbReference>
<dbReference type="PROSITE" id="PS51385">
    <property type="entry name" value="YJEF_N"/>
    <property type="match status" value="1"/>
</dbReference>
<keyword evidence="12 17" id="KW-0456">Lyase</keyword>
<evidence type="ECO:0000256" key="2">
    <source>
        <dbReference type="ARBA" id="ARBA00000909"/>
    </source>
</evidence>
<comment type="catalytic activity">
    <reaction evidence="2 18 19">
        <text>(6R)-NADPHX = (6S)-NADPHX</text>
        <dbReference type="Rhea" id="RHEA:32227"/>
        <dbReference type="ChEBI" id="CHEBI:64076"/>
        <dbReference type="ChEBI" id="CHEBI:64077"/>
        <dbReference type="EC" id="5.1.99.6"/>
    </reaction>
</comment>
<feature type="binding site" evidence="17">
    <location>
        <position position="467"/>
    </location>
    <ligand>
        <name>(6S)-NADPHX</name>
        <dbReference type="ChEBI" id="CHEBI:64076"/>
    </ligand>
</feature>
<dbReference type="NCBIfam" id="TIGR00197">
    <property type="entry name" value="yjeF_nterm"/>
    <property type="match status" value="1"/>
</dbReference>
<keyword evidence="11 18" id="KW-0413">Isomerase</keyword>
<dbReference type="InterPro" id="IPR030677">
    <property type="entry name" value="Nnr"/>
</dbReference>
<feature type="binding site" evidence="17">
    <location>
        <position position="400"/>
    </location>
    <ligand>
        <name>(6S)-NADPHX</name>
        <dbReference type="ChEBI" id="CHEBI:64076"/>
    </ligand>
</feature>
<protein>
    <recommendedName>
        <fullName evidence="19">Bifunctional NAD(P)H-hydrate repair enzyme</fullName>
    </recommendedName>
    <alternativeName>
        <fullName evidence="19">Nicotinamide nucleotide repair protein</fullName>
    </alternativeName>
    <domain>
        <recommendedName>
            <fullName evidence="19">ADP-dependent (S)-NAD(P)H-hydrate dehydratase</fullName>
            <ecNumber evidence="19">4.2.1.136</ecNumber>
        </recommendedName>
        <alternativeName>
            <fullName evidence="19">ADP-dependent NAD(P)HX dehydratase</fullName>
        </alternativeName>
    </domain>
    <domain>
        <recommendedName>
            <fullName evidence="19">NAD(P)H-hydrate epimerase</fullName>
            <ecNumber evidence="19">5.1.99.6</ecNumber>
        </recommendedName>
    </domain>
</protein>
<evidence type="ECO:0000256" key="4">
    <source>
        <dbReference type="ARBA" id="ARBA00009524"/>
    </source>
</evidence>
<organism evidence="22 23">
    <name type="scientific">Sulfoacidibacillus thermotolerans</name>
    <name type="common">Acidibacillus sulfuroxidans</name>
    <dbReference type="NCBI Taxonomy" id="1765684"/>
    <lineage>
        <taxon>Bacteria</taxon>
        <taxon>Bacillati</taxon>
        <taxon>Bacillota</taxon>
        <taxon>Bacilli</taxon>
        <taxon>Bacillales</taxon>
        <taxon>Alicyclobacillaceae</taxon>
        <taxon>Sulfoacidibacillus</taxon>
    </lineage>
</organism>
<dbReference type="PROSITE" id="PS51383">
    <property type="entry name" value="YJEF_C_3"/>
    <property type="match status" value="1"/>
</dbReference>
<gene>
    <name evidence="18" type="primary">nnrE</name>
    <name evidence="17" type="synonym">nnrD</name>
    <name evidence="22" type="ORF">BM613_11160</name>
</gene>
<evidence type="ECO:0000256" key="12">
    <source>
        <dbReference type="ARBA" id="ARBA00023239"/>
    </source>
</evidence>
<dbReference type="GO" id="GO:0110051">
    <property type="term" value="P:metabolite repair"/>
    <property type="evidence" value="ECO:0007669"/>
    <property type="project" value="TreeGrafter"/>
</dbReference>
<proteinExistence type="inferred from homology"/>
<feature type="binding site" evidence="18">
    <location>
        <position position="172"/>
    </location>
    <ligand>
        <name>(6S)-NADPHX</name>
        <dbReference type="ChEBI" id="CHEBI:64076"/>
    </ligand>
</feature>
<dbReference type="PROSITE" id="PS01050">
    <property type="entry name" value="YJEF_C_2"/>
    <property type="match status" value="1"/>
</dbReference>
<evidence type="ECO:0000256" key="6">
    <source>
        <dbReference type="ARBA" id="ARBA00022741"/>
    </source>
</evidence>
<dbReference type="SUPFAM" id="SSF64153">
    <property type="entry name" value="YjeF N-terminal domain-like"/>
    <property type="match status" value="1"/>
</dbReference>